<dbReference type="AlphaFoldDB" id="X7FCF6"/>
<dbReference type="eggNOG" id="COG2244">
    <property type="taxonomic scope" value="Bacteria"/>
</dbReference>
<name>X7FCF6_9RHOB</name>
<evidence type="ECO:0000256" key="6">
    <source>
        <dbReference type="ARBA" id="ARBA00023136"/>
    </source>
</evidence>
<gene>
    <name evidence="8" type="ORF">RISW2_12220</name>
</gene>
<comment type="subcellular location">
    <subcellularLocation>
        <location evidence="1">Cell membrane</location>
        <topology evidence="1">Multi-pass membrane protein</topology>
    </subcellularLocation>
</comment>
<feature type="transmembrane region" description="Helical" evidence="7">
    <location>
        <begin position="20"/>
        <end position="41"/>
    </location>
</feature>
<evidence type="ECO:0000256" key="7">
    <source>
        <dbReference type="SAM" id="Phobius"/>
    </source>
</evidence>
<feature type="transmembrane region" description="Helical" evidence="7">
    <location>
        <begin position="369"/>
        <end position="389"/>
    </location>
</feature>
<dbReference type="Pfam" id="PF13440">
    <property type="entry name" value="Polysacc_synt_3"/>
    <property type="match status" value="1"/>
</dbReference>
<evidence type="ECO:0000256" key="3">
    <source>
        <dbReference type="ARBA" id="ARBA00022475"/>
    </source>
</evidence>
<proteinExistence type="inferred from homology"/>
<dbReference type="RefSeq" id="WP_043766076.1">
    <property type="nucleotide sequence ID" value="NZ_JAME01000003.1"/>
</dbReference>
<keyword evidence="3" id="KW-1003">Cell membrane</keyword>
<dbReference type="OrthoDB" id="7605542at2"/>
<organism evidence="8 9">
    <name type="scientific">Roseivivax isoporae LMG 25204</name>
    <dbReference type="NCBI Taxonomy" id="1449351"/>
    <lineage>
        <taxon>Bacteria</taxon>
        <taxon>Pseudomonadati</taxon>
        <taxon>Pseudomonadota</taxon>
        <taxon>Alphaproteobacteria</taxon>
        <taxon>Rhodobacterales</taxon>
        <taxon>Roseobacteraceae</taxon>
        <taxon>Roseivivax</taxon>
    </lineage>
</organism>
<dbReference type="PATRIC" id="fig|1449351.3.peg.480"/>
<dbReference type="GO" id="GO:0005886">
    <property type="term" value="C:plasma membrane"/>
    <property type="evidence" value="ECO:0007669"/>
    <property type="project" value="UniProtKB-SubCell"/>
</dbReference>
<feature type="transmembrane region" description="Helical" evidence="7">
    <location>
        <begin position="154"/>
        <end position="177"/>
    </location>
</feature>
<dbReference type="STRING" id="1449351.RISW2_12220"/>
<feature type="transmembrane region" description="Helical" evidence="7">
    <location>
        <begin position="222"/>
        <end position="241"/>
    </location>
</feature>
<keyword evidence="6 7" id="KW-0472">Membrane</keyword>
<evidence type="ECO:0000256" key="4">
    <source>
        <dbReference type="ARBA" id="ARBA00022692"/>
    </source>
</evidence>
<dbReference type="PANTHER" id="PTHR30250">
    <property type="entry name" value="PST FAMILY PREDICTED COLANIC ACID TRANSPORTER"/>
    <property type="match status" value="1"/>
</dbReference>
<reference evidence="8 9" key="1">
    <citation type="submission" date="2014-01" db="EMBL/GenBank/DDBJ databases">
        <title>Roseivivax isoporae LMG 25204 Genome Sequencing.</title>
        <authorList>
            <person name="Lai Q."/>
            <person name="Li G."/>
            <person name="Shao Z."/>
        </authorList>
    </citation>
    <scope>NUCLEOTIDE SEQUENCE [LARGE SCALE GENOMIC DNA]</scope>
    <source>
        <strain evidence="8 9">LMG 25204</strain>
    </source>
</reference>
<feature type="transmembrane region" description="Helical" evidence="7">
    <location>
        <begin position="306"/>
        <end position="330"/>
    </location>
</feature>
<feature type="transmembrane region" description="Helical" evidence="7">
    <location>
        <begin position="99"/>
        <end position="119"/>
    </location>
</feature>
<dbReference type="Proteomes" id="UP000023430">
    <property type="component" value="Unassembled WGS sequence"/>
</dbReference>
<sequence>MMGAASFTARIRGASLGARVMRSSMLTMGGFGTAQLLRLLSNLVLTRLLFPEAFGMMALVSVLMQGLAMFSDVGVTPAILQSRRGDDRDFLDTAWTIQVIRGVALSATAAALAWPMAWVYGEPQLAHLLPVAGLTLLIAGFNPTTLDTAGRHLLLGRVTVIEVATQVVGLLAAIALAWATGSVWALVASGILSQLVHLVLLRRFLPGTPNRFRWEAPAAQELIRFGKWIFLSTVCGFAFHQGDKILIGRYLPLDLFGIYNIGYFLASFPMLLGGMITRKVLIPVYRESPPTASRANFLKLRRMRAAVTTFLLALLAGAGLLGVWLVHLLYDPRYESAGAVVVILAVGQIPQIVALTYDQAALAAGDSRRFFVLQLARALLMVAGLLVGLETHGLMGALVGQGAAYLAMYPVVLWLARRMGAWDPMHDLLGFGAGLLIALAAIHFNYSDIVALAATS</sequence>
<keyword evidence="4 7" id="KW-0812">Transmembrane</keyword>
<evidence type="ECO:0000313" key="8">
    <source>
        <dbReference type="EMBL" id="ETX30428.1"/>
    </source>
</evidence>
<feature type="transmembrane region" description="Helical" evidence="7">
    <location>
        <begin position="428"/>
        <end position="446"/>
    </location>
</feature>
<comment type="caution">
    <text evidence="8">The sequence shown here is derived from an EMBL/GenBank/DDBJ whole genome shotgun (WGS) entry which is preliminary data.</text>
</comment>
<evidence type="ECO:0000256" key="1">
    <source>
        <dbReference type="ARBA" id="ARBA00004651"/>
    </source>
</evidence>
<keyword evidence="9" id="KW-1185">Reference proteome</keyword>
<evidence type="ECO:0000256" key="5">
    <source>
        <dbReference type="ARBA" id="ARBA00022989"/>
    </source>
</evidence>
<feature type="transmembrane region" description="Helical" evidence="7">
    <location>
        <begin position="125"/>
        <end position="142"/>
    </location>
</feature>
<feature type="transmembrane region" description="Helical" evidence="7">
    <location>
        <begin position="53"/>
        <end position="79"/>
    </location>
</feature>
<accession>X7FCF6</accession>
<dbReference type="PANTHER" id="PTHR30250:SF10">
    <property type="entry name" value="LIPOPOLYSACCHARIDE BIOSYNTHESIS PROTEIN WZXC"/>
    <property type="match status" value="1"/>
</dbReference>
<feature type="transmembrane region" description="Helical" evidence="7">
    <location>
        <begin position="395"/>
        <end position="416"/>
    </location>
</feature>
<dbReference type="EMBL" id="JAME01000003">
    <property type="protein sequence ID" value="ETX30428.1"/>
    <property type="molecule type" value="Genomic_DNA"/>
</dbReference>
<evidence type="ECO:0000313" key="9">
    <source>
        <dbReference type="Proteomes" id="UP000023430"/>
    </source>
</evidence>
<feature type="transmembrane region" description="Helical" evidence="7">
    <location>
        <begin position="336"/>
        <end position="357"/>
    </location>
</feature>
<keyword evidence="5 7" id="KW-1133">Transmembrane helix</keyword>
<protein>
    <submittedName>
        <fullName evidence="8">Polysaccharide biosynthesis protein</fullName>
    </submittedName>
</protein>
<evidence type="ECO:0000256" key="2">
    <source>
        <dbReference type="ARBA" id="ARBA00007430"/>
    </source>
</evidence>
<comment type="similarity">
    <text evidence="2">Belongs to the polysaccharide synthase family.</text>
</comment>
<feature type="transmembrane region" description="Helical" evidence="7">
    <location>
        <begin position="261"/>
        <end position="285"/>
    </location>
</feature>
<dbReference type="InterPro" id="IPR050833">
    <property type="entry name" value="Poly_Biosynth_Transport"/>
</dbReference>
<feature type="transmembrane region" description="Helical" evidence="7">
    <location>
        <begin position="183"/>
        <end position="201"/>
    </location>
</feature>